<dbReference type="GO" id="GO:0005524">
    <property type="term" value="F:ATP binding"/>
    <property type="evidence" value="ECO:0007669"/>
    <property type="project" value="UniProtKB-KW"/>
</dbReference>
<sequence length="391" mass="44027">MEKMTPQKLVDQILEAAERERASDVHIEPGKDDVIIKFRIDGILREVKRFKIHMLENLVSHLKVLGQLDITIHSTPQEGSFEWLGKIKDENDQMRFLSIRVSIFPTINGEAIVLRILNRSELLMSVSQLGFDKHDEQLINKLIISPYGMILASGPANSGKTTLLYSMLKEIAAPEKNIVALEDPVEYNLEFVRQSQINPARNFTYEAGLRSILRQDPDVIMIGEIRDRQTAENAIHISLTGRLLLTTIHANNSVGTVARLLDIKVSPPLIAYSVNGIIAQRLARRICNNCKITHPPESGKLEMLGIRPNSMPFFKGKGCDECLNTGYYGRVGIFEILVIDDEFRKTIVGHESIEELITLAEKKGLKTLRQDGIQKMKDGITTIEEVLRLGI</sequence>
<evidence type="ECO:0000259" key="4">
    <source>
        <dbReference type="PROSITE" id="PS00662"/>
    </source>
</evidence>
<dbReference type="AlphaFoldDB" id="A0A1G2FZK6"/>
<organism evidence="5 6">
    <name type="scientific">Candidatus Ryanbacteria bacterium RIFCSPHIGHO2_01_45_13</name>
    <dbReference type="NCBI Taxonomy" id="1802112"/>
    <lineage>
        <taxon>Bacteria</taxon>
        <taxon>Candidatus Ryaniibacteriota</taxon>
    </lineage>
</organism>
<dbReference type="PANTHER" id="PTHR30258:SF2">
    <property type="entry name" value="COMG OPERON PROTEIN 1"/>
    <property type="match status" value="1"/>
</dbReference>
<keyword evidence="3" id="KW-0067">ATP-binding</keyword>
<accession>A0A1G2FZK6</accession>
<keyword evidence="2" id="KW-0547">Nucleotide-binding</keyword>
<evidence type="ECO:0000256" key="1">
    <source>
        <dbReference type="ARBA" id="ARBA00006611"/>
    </source>
</evidence>
<gene>
    <name evidence="5" type="ORF">A2W41_04225</name>
</gene>
<dbReference type="EMBL" id="MHNI01000005">
    <property type="protein sequence ID" value="OGZ43513.1"/>
    <property type="molecule type" value="Genomic_DNA"/>
</dbReference>
<evidence type="ECO:0000256" key="2">
    <source>
        <dbReference type="ARBA" id="ARBA00022741"/>
    </source>
</evidence>
<evidence type="ECO:0000256" key="3">
    <source>
        <dbReference type="ARBA" id="ARBA00022840"/>
    </source>
</evidence>
<comment type="caution">
    <text evidence="5">The sequence shown here is derived from an EMBL/GenBank/DDBJ whole genome shotgun (WGS) entry which is preliminary data.</text>
</comment>
<feature type="domain" description="Bacterial type II secretion system protein E" evidence="4">
    <location>
        <begin position="213"/>
        <end position="227"/>
    </location>
</feature>
<protein>
    <recommendedName>
        <fullName evidence="4">Bacterial type II secretion system protein E domain-containing protein</fullName>
    </recommendedName>
</protein>
<evidence type="ECO:0000313" key="5">
    <source>
        <dbReference type="EMBL" id="OGZ43513.1"/>
    </source>
</evidence>
<dbReference type="PROSITE" id="PS00662">
    <property type="entry name" value="T2SP_E"/>
    <property type="match status" value="1"/>
</dbReference>
<name>A0A1G2FZK6_9BACT</name>
<dbReference type="InterPro" id="IPR027417">
    <property type="entry name" value="P-loop_NTPase"/>
</dbReference>
<dbReference type="Proteomes" id="UP000176700">
    <property type="component" value="Unassembled WGS sequence"/>
</dbReference>
<reference evidence="5 6" key="1">
    <citation type="journal article" date="2016" name="Nat. Commun.">
        <title>Thousands of microbial genomes shed light on interconnected biogeochemical processes in an aquifer system.</title>
        <authorList>
            <person name="Anantharaman K."/>
            <person name="Brown C.T."/>
            <person name="Hug L.A."/>
            <person name="Sharon I."/>
            <person name="Castelle C.J."/>
            <person name="Probst A.J."/>
            <person name="Thomas B.C."/>
            <person name="Singh A."/>
            <person name="Wilkins M.J."/>
            <person name="Karaoz U."/>
            <person name="Brodie E.L."/>
            <person name="Williams K.H."/>
            <person name="Hubbard S.S."/>
            <person name="Banfield J.F."/>
        </authorList>
    </citation>
    <scope>NUCLEOTIDE SEQUENCE [LARGE SCALE GENOMIC DNA]</scope>
</reference>
<dbReference type="SUPFAM" id="SSF52540">
    <property type="entry name" value="P-loop containing nucleoside triphosphate hydrolases"/>
    <property type="match status" value="1"/>
</dbReference>
<dbReference type="Gene3D" id="3.30.450.90">
    <property type="match status" value="1"/>
</dbReference>
<evidence type="ECO:0000313" key="6">
    <source>
        <dbReference type="Proteomes" id="UP000176700"/>
    </source>
</evidence>
<dbReference type="CDD" id="cd01129">
    <property type="entry name" value="PulE-GspE-like"/>
    <property type="match status" value="1"/>
</dbReference>
<dbReference type="GO" id="GO:0016887">
    <property type="term" value="F:ATP hydrolysis activity"/>
    <property type="evidence" value="ECO:0007669"/>
    <property type="project" value="TreeGrafter"/>
</dbReference>
<dbReference type="Gene3D" id="3.40.50.300">
    <property type="entry name" value="P-loop containing nucleotide triphosphate hydrolases"/>
    <property type="match status" value="1"/>
</dbReference>
<proteinExistence type="inferred from homology"/>
<dbReference type="Pfam" id="PF00437">
    <property type="entry name" value="T2SSE"/>
    <property type="match status" value="1"/>
</dbReference>
<comment type="similarity">
    <text evidence="1">Belongs to the GSP E family.</text>
</comment>
<dbReference type="GO" id="GO:0005886">
    <property type="term" value="C:plasma membrane"/>
    <property type="evidence" value="ECO:0007669"/>
    <property type="project" value="TreeGrafter"/>
</dbReference>
<dbReference type="PANTHER" id="PTHR30258">
    <property type="entry name" value="TYPE II SECRETION SYSTEM PROTEIN GSPE-RELATED"/>
    <property type="match status" value="1"/>
</dbReference>
<dbReference type="InterPro" id="IPR001482">
    <property type="entry name" value="T2SS/T4SS_dom"/>
</dbReference>